<organism evidence="9 10">
    <name type="scientific">Thermothielavioides terrestris</name>
    <dbReference type="NCBI Taxonomy" id="2587410"/>
    <lineage>
        <taxon>Eukaryota</taxon>
        <taxon>Fungi</taxon>
        <taxon>Dikarya</taxon>
        <taxon>Ascomycota</taxon>
        <taxon>Pezizomycotina</taxon>
        <taxon>Sordariomycetes</taxon>
        <taxon>Sordariomycetidae</taxon>
        <taxon>Sordariales</taxon>
        <taxon>Chaetomiaceae</taxon>
        <taxon>Thermothielavioides</taxon>
    </lineage>
</organism>
<evidence type="ECO:0000259" key="7">
    <source>
        <dbReference type="Pfam" id="PF00135"/>
    </source>
</evidence>
<evidence type="ECO:0000313" key="9">
    <source>
        <dbReference type="EMBL" id="SPQ26485.1"/>
    </source>
</evidence>
<dbReference type="GO" id="GO:0016491">
    <property type="term" value="F:oxidoreductase activity"/>
    <property type="evidence" value="ECO:0007669"/>
    <property type="project" value="UniProtKB-KW"/>
</dbReference>
<proteinExistence type="inferred from homology"/>
<evidence type="ECO:0000256" key="3">
    <source>
        <dbReference type="ARBA" id="ARBA00022801"/>
    </source>
</evidence>
<name>A0A446BVC9_9PEZI</name>
<protein>
    <recommendedName>
        <fullName evidence="6">Carboxylic ester hydrolase</fullName>
        <ecNumber evidence="6">3.1.1.-</ecNumber>
    </recommendedName>
</protein>
<evidence type="ECO:0000256" key="6">
    <source>
        <dbReference type="RuleBase" id="RU361235"/>
    </source>
</evidence>
<keyword evidence="5" id="KW-0560">Oxidoreductase</keyword>
<dbReference type="InterPro" id="IPR050654">
    <property type="entry name" value="AChE-related_enzymes"/>
</dbReference>
<keyword evidence="3 6" id="KW-0378">Hydrolase</keyword>
<keyword evidence="6" id="KW-0732">Signal</keyword>
<reference evidence="9 10" key="1">
    <citation type="submission" date="2018-04" db="EMBL/GenBank/DDBJ databases">
        <authorList>
            <person name="Huttner S."/>
            <person name="Dainat J."/>
        </authorList>
    </citation>
    <scope>NUCLEOTIDE SEQUENCE [LARGE SCALE GENOMIC DNA]</scope>
</reference>
<dbReference type="InterPro" id="IPR002938">
    <property type="entry name" value="FAD-bd"/>
</dbReference>
<dbReference type="PROSITE" id="PS00122">
    <property type="entry name" value="CARBOXYLESTERASE_B_1"/>
    <property type="match status" value="1"/>
</dbReference>
<keyword evidence="4" id="KW-0274">FAD</keyword>
<dbReference type="SUPFAM" id="SSF51905">
    <property type="entry name" value="FAD/NAD(P)-binding domain"/>
    <property type="match status" value="1"/>
</dbReference>
<accession>A0A446BVC9</accession>
<evidence type="ECO:0000259" key="8">
    <source>
        <dbReference type="Pfam" id="PF01494"/>
    </source>
</evidence>
<feature type="domain" description="Carboxylesterase type B" evidence="7">
    <location>
        <begin position="28"/>
        <end position="375"/>
    </location>
</feature>
<dbReference type="PROSITE" id="PS51257">
    <property type="entry name" value="PROKAR_LIPOPROTEIN"/>
    <property type="match status" value="1"/>
</dbReference>
<evidence type="ECO:0000256" key="2">
    <source>
        <dbReference type="ARBA" id="ARBA00022630"/>
    </source>
</evidence>
<dbReference type="SUPFAM" id="SSF53474">
    <property type="entry name" value="alpha/beta-Hydrolases"/>
    <property type="match status" value="1"/>
</dbReference>
<sequence length="617" mass="66160">MRHLAILAAALAAATTAAAGCTRWKVGQTVKTTSGPVGGHAASLAPGVSEYLGIPYAEPPVGSLRFQPPVRYNGSKKIDGKSFGPACIPSNLSSYDADYPESLIQEYGITDVGRAILKDLMNPGLPVSEDCLTLNVWTKPQTGEKRKAVMVFVHGGSFVSGSSRLRDYWGQYFADQEDVVLVSINYRLTIFGFPGDPNGTQNLGLLDQRLAVEWVRDNIAAFGGDPSRITLFGESAGGASVDHYSTAWASDPIVAGLISQSGTAQGIKPLTADEAATLWYNATSAVGCGTANSTSADAILTCMQSVPASSIVRTLFNTIFTPFPHPYSPTIDEKIVFSNQSALPAAAVPLLIGNNDNEGGLFRVFVPGQDNDTSFWTQENQAEFVCPAAARAARSAVTDGHPTWRYRWFGVFPNTELARTPPSGAYHSSEMAVLFGNTNQTLVADTQAEPAIGKYMRSAWAAFAKDPANGLSKLGWPRYQAEGETLVRIGFENRTGTNLAKGNFGGSPGQRRSLCIEPILRARVRELGGGDLRLGCTVTDWAEDADGVTVTAVDNATETPFTVRSKYLIACNGARSRVRTDLVRPDGYIAARWEQMPDNAQAAFRQAFRRVAHLPSN</sequence>
<evidence type="ECO:0000256" key="5">
    <source>
        <dbReference type="ARBA" id="ARBA00023002"/>
    </source>
</evidence>
<dbReference type="InterPro" id="IPR019826">
    <property type="entry name" value="Carboxylesterase_B_AS"/>
</dbReference>
<keyword evidence="2" id="KW-0285">Flavoprotein</keyword>
<dbReference type="PANTHER" id="PTHR43918:SF4">
    <property type="entry name" value="CARBOXYLIC ESTER HYDROLASE"/>
    <property type="match status" value="1"/>
</dbReference>
<comment type="similarity">
    <text evidence="1 6">Belongs to the type-B carboxylesterase/lipase family.</text>
</comment>
<evidence type="ECO:0000313" key="10">
    <source>
        <dbReference type="Proteomes" id="UP000289323"/>
    </source>
</evidence>
<feature type="signal peptide" evidence="6">
    <location>
        <begin position="1"/>
        <end position="19"/>
    </location>
</feature>
<dbReference type="AlphaFoldDB" id="A0A446BVC9"/>
<evidence type="ECO:0000256" key="4">
    <source>
        <dbReference type="ARBA" id="ARBA00022827"/>
    </source>
</evidence>
<dbReference type="Proteomes" id="UP000289323">
    <property type="component" value="Unassembled WGS sequence"/>
</dbReference>
<evidence type="ECO:0000256" key="1">
    <source>
        <dbReference type="ARBA" id="ARBA00005964"/>
    </source>
</evidence>
<feature type="chain" id="PRO_5018812110" description="Carboxylic ester hydrolase" evidence="6">
    <location>
        <begin position="20"/>
        <end position="617"/>
    </location>
</feature>
<feature type="domain" description="FAD-binding" evidence="8">
    <location>
        <begin position="516"/>
        <end position="582"/>
    </location>
</feature>
<dbReference type="PANTHER" id="PTHR43918">
    <property type="entry name" value="ACETYLCHOLINESTERASE"/>
    <property type="match status" value="1"/>
</dbReference>
<dbReference type="InterPro" id="IPR029058">
    <property type="entry name" value="AB_hydrolase_fold"/>
</dbReference>
<dbReference type="InterPro" id="IPR002018">
    <property type="entry name" value="CarbesteraseB"/>
</dbReference>
<dbReference type="EMBL" id="OUUZ01000018">
    <property type="protein sequence ID" value="SPQ26485.1"/>
    <property type="molecule type" value="Genomic_DNA"/>
</dbReference>
<dbReference type="Pfam" id="PF01494">
    <property type="entry name" value="FAD_binding_3"/>
    <property type="match status" value="1"/>
</dbReference>
<dbReference type="GO" id="GO:0071949">
    <property type="term" value="F:FAD binding"/>
    <property type="evidence" value="ECO:0007669"/>
    <property type="project" value="InterPro"/>
</dbReference>
<gene>
    <name evidence="9" type="ORF">TT172_LOCUS8904</name>
</gene>
<dbReference type="Pfam" id="PF00135">
    <property type="entry name" value="COesterase"/>
    <property type="match status" value="1"/>
</dbReference>
<dbReference type="InterPro" id="IPR036188">
    <property type="entry name" value="FAD/NAD-bd_sf"/>
</dbReference>
<dbReference type="GO" id="GO:0052689">
    <property type="term" value="F:carboxylic ester hydrolase activity"/>
    <property type="evidence" value="ECO:0007669"/>
    <property type="project" value="TreeGrafter"/>
</dbReference>
<dbReference type="Gene3D" id="3.50.50.60">
    <property type="entry name" value="FAD/NAD(P)-binding domain"/>
    <property type="match status" value="1"/>
</dbReference>
<dbReference type="Gene3D" id="3.40.50.1820">
    <property type="entry name" value="alpha/beta hydrolase"/>
    <property type="match status" value="2"/>
</dbReference>
<dbReference type="EC" id="3.1.1.-" evidence="6"/>